<gene>
    <name evidence="3" type="ORF">E5676_scaffold1251G00070</name>
    <name evidence="2" type="ORF">E6C27_scaffold543G00840</name>
</gene>
<dbReference type="AlphaFoldDB" id="A0A5D3BF63"/>
<dbReference type="EMBL" id="SSTE01014036">
    <property type="protein sequence ID" value="KAA0046498.1"/>
    <property type="molecule type" value="Genomic_DNA"/>
</dbReference>
<keyword evidence="3" id="KW-0808">Transferase</keyword>
<proteinExistence type="predicted"/>
<dbReference type="CDD" id="cd09272">
    <property type="entry name" value="RNase_HI_RT_Ty1"/>
    <property type="match status" value="1"/>
</dbReference>
<keyword evidence="1" id="KW-0472">Membrane</keyword>
<dbReference type="OrthoDB" id="414945at2759"/>
<dbReference type="PANTHER" id="PTHR11439">
    <property type="entry name" value="GAG-POL-RELATED RETROTRANSPOSON"/>
    <property type="match status" value="1"/>
</dbReference>
<accession>A0A5D3BF63</accession>
<evidence type="ECO:0000313" key="3">
    <source>
        <dbReference type="EMBL" id="TYJ97714.1"/>
    </source>
</evidence>
<dbReference type="GO" id="GO:0016301">
    <property type="term" value="F:kinase activity"/>
    <property type="evidence" value="ECO:0007669"/>
    <property type="project" value="UniProtKB-KW"/>
</dbReference>
<evidence type="ECO:0000256" key="1">
    <source>
        <dbReference type="SAM" id="Phobius"/>
    </source>
</evidence>
<dbReference type="Proteomes" id="UP000321393">
    <property type="component" value="Unassembled WGS sequence"/>
</dbReference>
<keyword evidence="1" id="KW-1133">Transmembrane helix</keyword>
<keyword evidence="3" id="KW-0675">Receptor</keyword>
<evidence type="ECO:0000313" key="4">
    <source>
        <dbReference type="Proteomes" id="UP000321393"/>
    </source>
</evidence>
<keyword evidence="3" id="KW-0418">Kinase</keyword>
<dbReference type="STRING" id="1194695.A0A5D3BF63"/>
<keyword evidence="1" id="KW-0812">Transmembrane</keyword>
<protein>
    <submittedName>
        <fullName evidence="3">Cysteine-rich RLK (Receptor-like protein kinase) 8</fullName>
    </submittedName>
</protein>
<name>A0A5D3BF63_CUCMM</name>
<sequence>MEKLIYLSPTTPGMSYVTSTVSQFMYPSYEEHMERINRILKYLRTTLGIVPLCGAILLLGGVISKGLWPEAVLKDYEVPMKLFYDNKVAISIANNLVQHDRTKHVVIDRHFTKERLDNDSICIPYIPVADILIKRLLKQSFDSFVSKLGLIDIYVPT</sequence>
<feature type="transmembrane region" description="Helical" evidence="1">
    <location>
        <begin position="42"/>
        <end position="63"/>
    </location>
</feature>
<dbReference type="PANTHER" id="PTHR11439:SF463">
    <property type="entry name" value="REVERSE TRANSCRIPTASE TY1_COPIA-TYPE DOMAIN-CONTAINING PROTEIN"/>
    <property type="match status" value="1"/>
</dbReference>
<comment type="caution">
    <text evidence="3">The sequence shown here is derived from an EMBL/GenBank/DDBJ whole genome shotgun (WGS) entry which is preliminary data.</text>
</comment>
<evidence type="ECO:0000313" key="5">
    <source>
        <dbReference type="Proteomes" id="UP000321947"/>
    </source>
</evidence>
<reference evidence="4 5" key="1">
    <citation type="submission" date="2019-08" db="EMBL/GenBank/DDBJ databases">
        <title>Draft genome sequences of two oriental melons (Cucumis melo L. var makuwa).</title>
        <authorList>
            <person name="Kwon S.-Y."/>
        </authorList>
    </citation>
    <scope>NUCLEOTIDE SEQUENCE [LARGE SCALE GENOMIC DNA]</scope>
    <source>
        <strain evidence="5">cv. Chang Bougi</strain>
        <strain evidence="4">cv. SW 3</strain>
        <tissue evidence="3">Leaf</tissue>
    </source>
</reference>
<dbReference type="EMBL" id="SSTD01018615">
    <property type="protein sequence ID" value="TYJ97714.1"/>
    <property type="molecule type" value="Genomic_DNA"/>
</dbReference>
<organism evidence="3 5">
    <name type="scientific">Cucumis melo var. makuwa</name>
    <name type="common">Oriental melon</name>
    <dbReference type="NCBI Taxonomy" id="1194695"/>
    <lineage>
        <taxon>Eukaryota</taxon>
        <taxon>Viridiplantae</taxon>
        <taxon>Streptophyta</taxon>
        <taxon>Embryophyta</taxon>
        <taxon>Tracheophyta</taxon>
        <taxon>Spermatophyta</taxon>
        <taxon>Magnoliopsida</taxon>
        <taxon>eudicotyledons</taxon>
        <taxon>Gunneridae</taxon>
        <taxon>Pentapetalae</taxon>
        <taxon>rosids</taxon>
        <taxon>fabids</taxon>
        <taxon>Cucurbitales</taxon>
        <taxon>Cucurbitaceae</taxon>
        <taxon>Benincaseae</taxon>
        <taxon>Cucumis</taxon>
    </lineage>
</organism>
<dbReference type="Proteomes" id="UP000321947">
    <property type="component" value="Unassembled WGS sequence"/>
</dbReference>
<evidence type="ECO:0000313" key="2">
    <source>
        <dbReference type="EMBL" id="KAA0046498.1"/>
    </source>
</evidence>